<reference evidence="2" key="1">
    <citation type="submission" date="2016-06" db="EMBL/GenBank/DDBJ databases">
        <authorList>
            <person name="Varghese N."/>
            <person name="Submissions Spin"/>
        </authorList>
    </citation>
    <scope>NUCLEOTIDE SEQUENCE [LARGE SCALE GENOMIC DNA]</scope>
    <source>
        <strain evidence="2">DSM 44815</strain>
    </source>
</reference>
<dbReference type="Pfam" id="PF04525">
    <property type="entry name" value="LOR"/>
    <property type="match status" value="1"/>
</dbReference>
<sequence>MQPDSLQSQQQFFVRQRIRMMVNQYEVRAVNPDGTEGALLAFAQQKRLAFKEQVTIYTDDSKQYPLLGFKARQRLDLGATYDVTDHAGNPIGLFRKDFAQSLLRSTWHVEQSGLPQITGQERSMPVALLRRFVDSLSWLPYHFDFVAGGQPVFSVIKKWGLRDRYVVEIQQPQIDRRLVIAMAVGLDALQGR</sequence>
<name>A0A1A9A3A3_9ACTN</name>
<evidence type="ECO:0000313" key="1">
    <source>
        <dbReference type="EMBL" id="SBT50922.1"/>
    </source>
</evidence>
<dbReference type="OrthoDB" id="572274at2"/>
<dbReference type="EMBL" id="LT594323">
    <property type="protein sequence ID" value="SBT50922.1"/>
    <property type="molecule type" value="Genomic_DNA"/>
</dbReference>
<keyword evidence="2" id="KW-1185">Reference proteome</keyword>
<dbReference type="InterPro" id="IPR007612">
    <property type="entry name" value="LOR"/>
</dbReference>
<dbReference type="PATRIC" id="fig|261654.4.peg.5020"/>
<gene>
    <name evidence="1" type="ORF">GA0070611_4951</name>
</gene>
<proteinExistence type="predicted"/>
<protein>
    <submittedName>
        <fullName evidence="1">Uncharacterized protein YxjI</fullName>
    </submittedName>
</protein>
<organism evidence="1 2">
    <name type="scientific">Micromonospora auratinigra</name>
    <dbReference type="NCBI Taxonomy" id="261654"/>
    <lineage>
        <taxon>Bacteria</taxon>
        <taxon>Bacillati</taxon>
        <taxon>Actinomycetota</taxon>
        <taxon>Actinomycetes</taxon>
        <taxon>Micromonosporales</taxon>
        <taxon>Micromonosporaceae</taxon>
        <taxon>Micromonospora</taxon>
    </lineage>
</organism>
<evidence type="ECO:0000313" key="2">
    <source>
        <dbReference type="Proteomes" id="UP000199385"/>
    </source>
</evidence>
<dbReference type="RefSeq" id="WP_091668795.1">
    <property type="nucleotide sequence ID" value="NZ_LT594323.1"/>
</dbReference>
<accession>A0A1A9A3A3</accession>
<dbReference type="AlphaFoldDB" id="A0A1A9A3A3"/>
<dbReference type="STRING" id="261654.GA0070611_4951"/>
<dbReference type="Proteomes" id="UP000199385">
    <property type="component" value="Chromosome I"/>
</dbReference>